<feature type="region of interest" description="Disordered" evidence="1">
    <location>
        <begin position="1233"/>
        <end position="1263"/>
    </location>
</feature>
<sequence length="1782" mass="191006">MRSWAVAAFALAACSRGAWSLDPPVPPDGVEPPPDPVASTGSATGGAAPQDGSGSGVVTEGNVAVEAPPRVRVDFGSIGSSSGRSWRPIPDLSGGSLDWDDSGSAPGPVIVDPDLDGSVRVPPRRHVHVFDIGQGFNVAARDGPVEPGHCDYEFCVHLTFASDFGVFTPFDAFVLDRVETAQEVGSSSVQFKGPMPMILGRLWEPYLTQFVGLIGERDSARWRESRTTTWTLFPVGNETTNVLDVTLSLKQLFTLLPNYVEETFSRDPSMLDGPFYSPDLTDQLIVRLIGQVASPFAGTSGVLPLRVRATGSKLIDVSAETSLLPASSQGITGGNELAVRVRLSRRRYGPLMSWYPAQPSPECVAVDEQLPSDSFGRCFEHAAMANGMGAMEQLTESLLKPTATRRELDVTRLAMQCFAEIRAGKWLDAAENRTLDGSGEGGESHARRLSGSSFGADQGDAWSPEVRLARIVEALSTTDAALHAYASSSCPLAGGGALSDGRMVVLEHQPALTSIEFPTPKYSFYLLLGVDAAKNTTVTTAVFDDKTPADEIAAAIESAMPDHELLNVVVDVRRFDNVAAIASIKAENARRWAVYRNASSWGGVGNSDSSGSGLDGPRPPKLLDVPTPRWTIEIQARNITVAPRFLDVFTPVENVTHEDRDARLAFAAVPLDLHKFEYKPPPRDVNLEWDGDGDGSTPGPGPNPDPRPDTDPKPPVDDPLLLRLPLSFPRPGAQGEGACAACFDEYAACVKDEDCTFGVQTFLAAALAPERCPPEAAVQPPTADSPLFFEVDASSVLAAARPFFPREAFAKVTRLLACLAQPAVPPSQPCNLDDRRMERDPAAPASAPLVAAAPTSLRLEPAHVSITLPRNAVGALEIVRDGLSESFVDVDGQIDPLWLAVQRVMGASAPGLQLAVSAGAPLLADGREDPSRVTFHVEFRGYLGDLPTFVAVVPEAEVQVRPWRVVVETHRRGPPAATDLPVVRWPRLQRWLNEFSQLPWGVVPQGPDSGLGVCPPCVPALSAVTESKELRELLAKSLPTLLDPVDVLTTATRLDADGFYRATWTDELHQLAVAAGRPEVLAPFVSALTCVSTHRCAVGFSRASDDKPFMPTTVGIAAYAEIEATSSFRVELLAAPGDGVKLVTPVDFAHFFNANQLRLRLEVLTATASKLRYRLSAPVAGDLDALRIFADESKTAINLGASVAPPGKQVWFETAKPSLPSWTLLRRWLTPAQAPGPDGGGSATNSTSGGGTSGGSGDGSKPSEPDTALCYSCLPSVQACMSDTPCWNSVQDMLLPRLQLRVDDPSTTTVLMPLNTKPLEGGARMLYSYDLTPTVAIEIAMSPAMLGSPQSMALLVEPLACLARVGCDLEYLTAAATPPATAHIPTSLRYADVQFELALYRDARIAISMPGRPPADWMQPGEVGSEALTQFLQQALVQHSPDQQSDVPMPFRVDSYRFDDVTKQHLYHVTLVNYVGSDVQLELTAEGERPMPESPQAVAQTLPATVAIEAVDQLPEWPRLRDIFSLTNPQDPALQSRGDAPNTLGFSCRECHQSLADCYADAACQLALTTGVVPVLQGMRTHDSLDGVFRFDPTAELQTRVLPMLQGNAEAGARLLRVFACSALSACAMQSSTVLTPFDTATLAFDHATSVLQLALGLPAEVRLSTAPDAVVPWTSDVQQFEQALAGVVLPPFSVRVAMNGVQQTPTVDVVELRVSMVGFYGQQPPHFSWAYKTPDGVAVPNAPPPGESEDAPWHLVFKSTSYFIKNSFLPYVQWLSNNPLV</sequence>
<keyword evidence="2" id="KW-0732">Signal</keyword>
<evidence type="ECO:0000256" key="2">
    <source>
        <dbReference type="SAM" id="SignalP"/>
    </source>
</evidence>
<comment type="caution">
    <text evidence="3">The sequence shown here is derived from an EMBL/GenBank/DDBJ whole genome shotgun (WGS) entry which is preliminary data.</text>
</comment>
<gene>
    <name evidence="3" type="ORF">P43SY_008399</name>
</gene>
<feature type="region of interest" description="Disordered" evidence="1">
    <location>
        <begin position="682"/>
        <end position="721"/>
    </location>
</feature>
<dbReference type="Proteomes" id="UP001209570">
    <property type="component" value="Unassembled WGS sequence"/>
</dbReference>
<feature type="signal peptide" evidence="2">
    <location>
        <begin position="1"/>
        <end position="20"/>
    </location>
</feature>
<keyword evidence="4" id="KW-1185">Reference proteome</keyword>
<proteinExistence type="predicted"/>
<feature type="compositionally biased region" description="Low complexity" evidence="1">
    <location>
        <begin position="606"/>
        <end position="616"/>
    </location>
</feature>
<feature type="compositionally biased region" description="Basic and acidic residues" evidence="1">
    <location>
        <begin position="706"/>
        <end position="716"/>
    </location>
</feature>
<reference evidence="3" key="1">
    <citation type="submission" date="2021-12" db="EMBL/GenBank/DDBJ databases">
        <title>Prjna785345.</title>
        <authorList>
            <person name="Rujirawat T."/>
            <person name="Krajaejun T."/>
        </authorList>
    </citation>
    <scope>NUCLEOTIDE SEQUENCE</scope>
    <source>
        <strain evidence="3">Pi057C3</strain>
    </source>
</reference>
<feature type="region of interest" description="Disordered" evidence="1">
    <location>
        <begin position="434"/>
        <end position="454"/>
    </location>
</feature>
<protein>
    <submittedName>
        <fullName evidence="3">Uncharacterized protein</fullName>
    </submittedName>
</protein>
<name>A0AAD5LGR3_PYTIN</name>
<accession>A0AAD5LGR3</accession>
<feature type="compositionally biased region" description="Pro residues" evidence="1">
    <location>
        <begin position="23"/>
        <end position="36"/>
    </location>
</feature>
<evidence type="ECO:0000313" key="4">
    <source>
        <dbReference type="Proteomes" id="UP001209570"/>
    </source>
</evidence>
<dbReference type="EMBL" id="JAKCXM010000152">
    <property type="protein sequence ID" value="KAJ0400536.1"/>
    <property type="molecule type" value="Genomic_DNA"/>
</dbReference>
<feature type="chain" id="PRO_5042215238" evidence="2">
    <location>
        <begin position="21"/>
        <end position="1782"/>
    </location>
</feature>
<evidence type="ECO:0000313" key="3">
    <source>
        <dbReference type="EMBL" id="KAJ0400536.1"/>
    </source>
</evidence>
<feature type="compositionally biased region" description="Low complexity" evidence="1">
    <location>
        <begin position="37"/>
        <end position="48"/>
    </location>
</feature>
<feature type="region of interest" description="Disordered" evidence="1">
    <location>
        <begin position="604"/>
        <end position="623"/>
    </location>
</feature>
<evidence type="ECO:0000256" key="1">
    <source>
        <dbReference type="SAM" id="MobiDB-lite"/>
    </source>
</evidence>
<organism evidence="3 4">
    <name type="scientific">Pythium insidiosum</name>
    <name type="common">Pythiosis disease agent</name>
    <dbReference type="NCBI Taxonomy" id="114742"/>
    <lineage>
        <taxon>Eukaryota</taxon>
        <taxon>Sar</taxon>
        <taxon>Stramenopiles</taxon>
        <taxon>Oomycota</taxon>
        <taxon>Peronosporomycetes</taxon>
        <taxon>Pythiales</taxon>
        <taxon>Pythiaceae</taxon>
        <taxon>Pythium</taxon>
    </lineage>
</organism>
<feature type="compositionally biased region" description="Gly residues" evidence="1">
    <location>
        <begin position="1237"/>
        <end position="1258"/>
    </location>
</feature>
<feature type="region of interest" description="Disordered" evidence="1">
    <location>
        <begin position="22"/>
        <end position="63"/>
    </location>
</feature>